<protein>
    <submittedName>
        <fullName evidence="1">TetR/AcrR family transcriptional regulator</fullName>
    </submittedName>
</protein>
<gene>
    <name evidence="1" type="ORF">H4C44_09795</name>
</gene>
<reference evidence="1 2" key="1">
    <citation type="submission" date="2020-07" db="EMBL/GenBank/DDBJ databases">
        <title>Diversity of carbapenemase encoding genes among Pseudomonas putida group clinical isolates in a tertiary Brazilian hospital.</title>
        <authorList>
            <person name="Alberto-Lei F."/>
            <person name="Nodari C.S."/>
            <person name="Streling A.P."/>
            <person name="Paulino J.T."/>
            <person name="Bessa-Neto F.O."/>
            <person name="Cayo R."/>
            <person name="Gales A.C."/>
        </authorList>
    </citation>
    <scope>NUCLEOTIDE SEQUENCE [LARGE SCALE GENOMIC DNA]</scope>
    <source>
        <strain evidence="1 2">14535</strain>
    </source>
</reference>
<dbReference type="EMBL" id="JACGCU010000013">
    <property type="protein sequence ID" value="MBA6059463.1"/>
    <property type="molecule type" value="Genomic_DNA"/>
</dbReference>
<dbReference type="Gene3D" id="1.10.357.10">
    <property type="entry name" value="Tetracycline Repressor, domain 2"/>
    <property type="match status" value="1"/>
</dbReference>
<name>A0A7W2PSQ6_9PSED</name>
<dbReference type="AlphaFoldDB" id="A0A7W2PSQ6"/>
<comment type="caution">
    <text evidence="1">The sequence shown here is derived from an EMBL/GenBank/DDBJ whole genome shotgun (WGS) entry which is preliminary data.</text>
</comment>
<dbReference type="RefSeq" id="WP_182388330.1">
    <property type="nucleotide sequence ID" value="NZ_JACGCU010000013.1"/>
</dbReference>
<evidence type="ECO:0000313" key="2">
    <source>
        <dbReference type="Proteomes" id="UP000556620"/>
    </source>
</evidence>
<sequence length="206" mass="22413">MSNALDDKLAGALALAISQRPRANLQQIARSAGISKATLNRIAPTRKAVIAMLMERATTHLQETLAKADLATPPFAEALGRLTANVMQGRAFFMFWNTAQWVEIMDDQEHALDELPIPSFYGEALEEFFLRGQKAGVFRIDLPAKWLVKAYDFLLYAAVESAHRGEIATVGMESLVDKTFLRGAVEPVSIPAGAALAEVAVKGETV</sequence>
<evidence type="ECO:0000313" key="1">
    <source>
        <dbReference type="EMBL" id="MBA6059463.1"/>
    </source>
</evidence>
<dbReference type="Proteomes" id="UP000556620">
    <property type="component" value="Unassembled WGS sequence"/>
</dbReference>
<dbReference type="SUPFAM" id="SSF46689">
    <property type="entry name" value="Homeodomain-like"/>
    <property type="match status" value="1"/>
</dbReference>
<proteinExistence type="predicted"/>
<dbReference type="InterPro" id="IPR009057">
    <property type="entry name" value="Homeodomain-like_sf"/>
</dbReference>
<accession>A0A7W2PSQ6</accession>
<organism evidence="1 2">
    <name type="scientific">Pseudomonas juntendi</name>
    <dbReference type="NCBI Taxonomy" id="2666183"/>
    <lineage>
        <taxon>Bacteria</taxon>
        <taxon>Pseudomonadati</taxon>
        <taxon>Pseudomonadota</taxon>
        <taxon>Gammaproteobacteria</taxon>
        <taxon>Pseudomonadales</taxon>
        <taxon>Pseudomonadaceae</taxon>
        <taxon>Pseudomonas</taxon>
    </lineage>
</organism>